<comment type="caution">
    <text evidence="1">The sequence shown here is derived from an EMBL/GenBank/DDBJ whole genome shotgun (WGS) entry which is preliminary data.</text>
</comment>
<dbReference type="Proteomes" id="UP001470230">
    <property type="component" value="Unassembled WGS sequence"/>
</dbReference>
<keyword evidence="2" id="KW-1185">Reference proteome</keyword>
<protein>
    <submittedName>
        <fullName evidence="1">Uncharacterized protein</fullName>
    </submittedName>
</protein>
<reference evidence="1 2" key="1">
    <citation type="submission" date="2024-04" db="EMBL/GenBank/DDBJ databases">
        <title>Tritrichomonas musculus Genome.</title>
        <authorList>
            <person name="Alves-Ferreira E."/>
            <person name="Grigg M."/>
            <person name="Lorenzi H."/>
            <person name="Galac M."/>
        </authorList>
    </citation>
    <scope>NUCLEOTIDE SEQUENCE [LARGE SCALE GENOMIC DNA]</scope>
    <source>
        <strain evidence="1 2">EAF2021</strain>
    </source>
</reference>
<proteinExistence type="predicted"/>
<organism evidence="1 2">
    <name type="scientific">Tritrichomonas musculus</name>
    <dbReference type="NCBI Taxonomy" id="1915356"/>
    <lineage>
        <taxon>Eukaryota</taxon>
        <taxon>Metamonada</taxon>
        <taxon>Parabasalia</taxon>
        <taxon>Tritrichomonadida</taxon>
        <taxon>Tritrichomonadidae</taxon>
        <taxon>Tritrichomonas</taxon>
    </lineage>
</organism>
<evidence type="ECO:0000313" key="1">
    <source>
        <dbReference type="EMBL" id="KAK8875999.1"/>
    </source>
</evidence>
<sequence>MWRIPIFLPQQRTYCPPPPQQNQNVDIQEIDDSEEDSSDIVFLGKAKSSDIESNKKIIDKINYEELAEIENVIYDRKKLHLILCHLNGVNPDDPIFNEFYNKQNS</sequence>
<accession>A0ABR2JE32</accession>
<evidence type="ECO:0000313" key="2">
    <source>
        <dbReference type="Proteomes" id="UP001470230"/>
    </source>
</evidence>
<name>A0ABR2JE32_9EUKA</name>
<dbReference type="EMBL" id="JAPFFF010000012">
    <property type="protein sequence ID" value="KAK8875999.1"/>
    <property type="molecule type" value="Genomic_DNA"/>
</dbReference>
<gene>
    <name evidence="1" type="ORF">M9Y10_006182</name>
</gene>